<feature type="transmembrane region" description="Helical" evidence="5">
    <location>
        <begin position="245"/>
        <end position="266"/>
    </location>
</feature>
<name>A0A6J6HYR6_9ZZZZ</name>
<comment type="subcellular location">
    <subcellularLocation>
        <location evidence="1">Membrane</location>
        <topology evidence="1">Multi-pass membrane protein</topology>
    </subcellularLocation>
</comment>
<dbReference type="InterPro" id="IPR000412">
    <property type="entry name" value="ABC_2_transport"/>
</dbReference>
<feature type="domain" description="ABC transmembrane type-2" evidence="6">
    <location>
        <begin position="42"/>
        <end position="272"/>
    </location>
</feature>
<keyword evidence="2 5" id="KW-0812">Transmembrane</keyword>
<evidence type="ECO:0000313" key="7">
    <source>
        <dbReference type="EMBL" id="CAB4539183.1"/>
    </source>
</evidence>
<keyword evidence="4 5" id="KW-0472">Membrane</keyword>
<dbReference type="PANTHER" id="PTHR43332">
    <property type="entry name" value="INNER MEMBRANE TRANSPORT PERMEASE YADH-RELATED"/>
    <property type="match status" value="1"/>
</dbReference>
<accession>A0A6J6HYR6</accession>
<evidence type="ECO:0000259" key="6">
    <source>
        <dbReference type="PROSITE" id="PS51012"/>
    </source>
</evidence>
<dbReference type="PIRSF" id="PIRSF006648">
    <property type="entry name" value="DrrB"/>
    <property type="match status" value="1"/>
</dbReference>
<feature type="transmembrane region" description="Helical" evidence="5">
    <location>
        <begin position="187"/>
        <end position="208"/>
    </location>
</feature>
<keyword evidence="3 5" id="KW-1133">Transmembrane helix</keyword>
<gene>
    <name evidence="7" type="ORF">UFOPK1410_00615</name>
    <name evidence="8" type="ORF">UFOPK1855_00824</name>
</gene>
<dbReference type="PRINTS" id="PR00164">
    <property type="entry name" value="ABC2TRNSPORT"/>
</dbReference>
<organism evidence="8">
    <name type="scientific">freshwater metagenome</name>
    <dbReference type="NCBI Taxonomy" id="449393"/>
    <lineage>
        <taxon>unclassified sequences</taxon>
        <taxon>metagenomes</taxon>
        <taxon>ecological metagenomes</taxon>
    </lineage>
</organism>
<dbReference type="PANTHER" id="PTHR43332:SF2">
    <property type="entry name" value="INNER MEMBRANE TRANSPORT PERMEASE YADH"/>
    <property type="match status" value="1"/>
</dbReference>
<reference evidence="8" key="1">
    <citation type="submission" date="2020-05" db="EMBL/GenBank/DDBJ databases">
        <authorList>
            <person name="Chiriac C."/>
            <person name="Salcher M."/>
            <person name="Ghai R."/>
            <person name="Kavagutti S V."/>
        </authorList>
    </citation>
    <scope>NUCLEOTIDE SEQUENCE</scope>
</reference>
<evidence type="ECO:0000313" key="8">
    <source>
        <dbReference type="EMBL" id="CAB4618136.1"/>
    </source>
</evidence>
<dbReference type="PROSITE" id="PS51012">
    <property type="entry name" value="ABC_TM2"/>
    <property type="match status" value="1"/>
</dbReference>
<dbReference type="EMBL" id="CAEZSH010000064">
    <property type="protein sequence ID" value="CAB4539183.1"/>
    <property type="molecule type" value="Genomic_DNA"/>
</dbReference>
<feature type="transmembrane region" description="Helical" evidence="5">
    <location>
        <begin position="42"/>
        <end position="67"/>
    </location>
</feature>
<evidence type="ECO:0000256" key="1">
    <source>
        <dbReference type="ARBA" id="ARBA00004141"/>
    </source>
</evidence>
<feature type="transmembrane region" description="Helical" evidence="5">
    <location>
        <begin position="158"/>
        <end position="180"/>
    </location>
</feature>
<dbReference type="EMBL" id="CAEZUW010000140">
    <property type="protein sequence ID" value="CAB4618136.1"/>
    <property type="molecule type" value="Genomic_DNA"/>
</dbReference>
<evidence type="ECO:0000256" key="2">
    <source>
        <dbReference type="ARBA" id="ARBA00022692"/>
    </source>
</evidence>
<dbReference type="InterPro" id="IPR052522">
    <property type="entry name" value="ABC-2_transport_permease"/>
</dbReference>
<evidence type="ECO:0000256" key="4">
    <source>
        <dbReference type="ARBA" id="ARBA00023136"/>
    </source>
</evidence>
<dbReference type="AlphaFoldDB" id="A0A6J6HYR6"/>
<evidence type="ECO:0000256" key="5">
    <source>
        <dbReference type="SAM" id="Phobius"/>
    </source>
</evidence>
<dbReference type="InterPro" id="IPR013525">
    <property type="entry name" value="ABC2_TM"/>
</dbReference>
<evidence type="ECO:0000256" key="3">
    <source>
        <dbReference type="ARBA" id="ARBA00022989"/>
    </source>
</evidence>
<dbReference type="GO" id="GO:0140359">
    <property type="term" value="F:ABC-type transporter activity"/>
    <property type="evidence" value="ECO:0007669"/>
    <property type="project" value="InterPro"/>
</dbReference>
<feature type="transmembrane region" description="Helical" evidence="5">
    <location>
        <begin position="131"/>
        <end position="152"/>
    </location>
</feature>
<dbReference type="GO" id="GO:0043190">
    <property type="term" value="C:ATP-binding cassette (ABC) transporter complex"/>
    <property type="evidence" value="ECO:0007669"/>
    <property type="project" value="InterPro"/>
</dbReference>
<sequence>MSTMQETWQGASTLVDPTVPKRWGFWYVAEARLRNMSKWWPAIVAFGIGNPVLYLFSVGVGIGSLIAGPVDGVSYLTFLAPALLATAAIQAAMDEVSFPTIEGFVWDKTFFATNSTGITGPQIVNGMMVAAMLRAVATVLIYELILLMFGAITMDAVLPLLLSSSFAALAFAAVMFAVTVKIKDDDGFFAIIGRFVIAPMFMFSGTFYPLENTPIYLQWIGWISPLWHSTDIGRALSYGAQVDGWLMIVHFAFLIAMAIGGFAWVYPQFIKRLSE</sequence>
<dbReference type="InterPro" id="IPR047817">
    <property type="entry name" value="ABC2_TM_bact-type"/>
</dbReference>
<proteinExistence type="predicted"/>
<dbReference type="Pfam" id="PF01061">
    <property type="entry name" value="ABC2_membrane"/>
    <property type="match status" value="1"/>
</dbReference>
<feature type="transmembrane region" description="Helical" evidence="5">
    <location>
        <begin position="73"/>
        <end position="93"/>
    </location>
</feature>
<protein>
    <submittedName>
        <fullName evidence="8">Unannotated protein</fullName>
    </submittedName>
</protein>